<dbReference type="Pfam" id="PF00004">
    <property type="entry name" value="AAA"/>
    <property type="match status" value="1"/>
</dbReference>
<reference evidence="2 3" key="1">
    <citation type="submission" date="2024-04" db="EMBL/GenBank/DDBJ databases">
        <title>Tritrichomonas musculus Genome.</title>
        <authorList>
            <person name="Alves-Ferreira E."/>
            <person name="Grigg M."/>
            <person name="Lorenzi H."/>
            <person name="Galac M."/>
        </authorList>
    </citation>
    <scope>NUCLEOTIDE SEQUENCE [LARGE SCALE GENOMIC DNA]</scope>
    <source>
        <strain evidence="2 3">EAF2021</strain>
    </source>
</reference>
<feature type="domain" description="AAA+ ATPase" evidence="1">
    <location>
        <begin position="158"/>
        <end position="289"/>
    </location>
</feature>
<evidence type="ECO:0000259" key="1">
    <source>
        <dbReference type="SMART" id="SM00382"/>
    </source>
</evidence>
<dbReference type="SMART" id="SM00382">
    <property type="entry name" value="AAA"/>
    <property type="match status" value="1"/>
</dbReference>
<evidence type="ECO:0000313" key="2">
    <source>
        <dbReference type="EMBL" id="KAK8838977.1"/>
    </source>
</evidence>
<dbReference type="InterPro" id="IPR036181">
    <property type="entry name" value="MIT_dom_sf"/>
</dbReference>
<dbReference type="PANTHER" id="PTHR23074">
    <property type="entry name" value="AAA DOMAIN-CONTAINING"/>
    <property type="match status" value="1"/>
</dbReference>
<dbReference type="InterPro" id="IPR050304">
    <property type="entry name" value="MT-severing_AAA_ATPase"/>
</dbReference>
<keyword evidence="3" id="KW-1185">Reference proteome</keyword>
<dbReference type="EMBL" id="JAPFFF010000053">
    <property type="protein sequence ID" value="KAK8838977.1"/>
    <property type="molecule type" value="Genomic_DNA"/>
</dbReference>
<dbReference type="SUPFAM" id="SSF52540">
    <property type="entry name" value="P-loop containing nucleoside triphosphate hydrolases"/>
    <property type="match status" value="1"/>
</dbReference>
<dbReference type="Gene3D" id="1.20.58.80">
    <property type="entry name" value="Phosphotransferase system, lactose/cellobiose-type IIA subunit"/>
    <property type="match status" value="1"/>
</dbReference>
<comment type="caution">
    <text evidence="2">The sequence shown here is derived from an EMBL/GenBank/DDBJ whole genome shotgun (WGS) entry which is preliminary data.</text>
</comment>
<sequence length="415" mass="46737">MSRQNDPTIRYYNEAVTILKQATNLDNASRYNESISFYLKAKAKFLLVLVQPAASIQLKAISQNYIGQIDTRVDQLSNMNSSVVNIPNNANANPQNANTTLNKRPESDYQNMISSSFVNVVQSKWDDIVCPATAKQELAQTIILPHKIPQFFQGSNKPFKCILLYGPHGAGKSYISKAIAYEIPNSTFLHMPSAKIIESIKNGCEYFFDLIIDQAKQRQLSIVYIDDIGSIFLDQSISPSIKSSILKLMEKLEADLSRVVLIGSTATPWQIWPEALKCFTKRIYLPFPDAEDRKLLIQNEIRNIKNSLNAQDIDKLSHATQYFSPSDISELVKKASAFHVQKIKKAQYFVKKGSNLATCSSSTPGAFKSSFEKFNEYERQSLLTQAIDISCFNEGLKAVKPSSSPEESRKFKNWK</sequence>
<dbReference type="SUPFAM" id="SSF116846">
    <property type="entry name" value="MIT domain"/>
    <property type="match status" value="1"/>
</dbReference>
<dbReference type="InterPro" id="IPR027417">
    <property type="entry name" value="P-loop_NTPase"/>
</dbReference>
<dbReference type="InterPro" id="IPR003959">
    <property type="entry name" value="ATPase_AAA_core"/>
</dbReference>
<name>A0ABR2GZK5_9EUKA</name>
<dbReference type="Gene3D" id="3.40.50.300">
    <property type="entry name" value="P-loop containing nucleotide triphosphate hydrolases"/>
    <property type="match status" value="1"/>
</dbReference>
<dbReference type="Gene3D" id="1.10.8.60">
    <property type="match status" value="1"/>
</dbReference>
<dbReference type="InterPro" id="IPR003593">
    <property type="entry name" value="AAA+_ATPase"/>
</dbReference>
<protein>
    <recommendedName>
        <fullName evidence="1">AAA+ ATPase domain-containing protein</fullName>
    </recommendedName>
</protein>
<dbReference type="Proteomes" id="UP001470230">
    <property type="component" value="Unassembled WGS sequence"/>
</dbReference>
<dbReference type="PANTHER" id="PTHR23074:SF83">
    <property type="entry name" value="VACUOLAR PROTEIN SORTING-ASSOCIATED PROTEIN 4A"/>
    <property type="match status" value="1"/>
</dbReference>
<evidence type="ECO:0000313" key="3">
    <source>
        <dbReference type="Proteomes" id="UP001470230"/>
    </source>
</evidence>
<gene>
    <name evidence="2" type="ORF">M9Y10_032437</name>
</gene>
<organism evidence="2 3">
    <name type="scientific">Tritrichomonas musculus</name>
    <dbReference type="NCBI Taxonomy" id="1915356"/>
    <lineage>
        <taxon>Eukaryota</taxon>
        <taxon>Metamonada</taxon>
        <taxon>Parabasalia</taxon>
        <taxon>Tritrichomonadida</taxon>
        <taxon>Tritrichomonadidae</taxon>
        <taxon>Tritrichomonas</taxon>
    </lineage>
</organism>
<proteinExistence type="predicted"/>
<accession>A0ABR2GZK5</accession>